<dbReference type="AlphaFoldDB" id="A0A133VMU4"/>
<comment type="caution">
    <text evidence="12">The sequence shown here is derived from an EMBL/GenBank/DDBJ whole genome shotgun (WGS) entry which is preliminary data.</text>
</comment>
<dbReference type="HAMAP" id="MF_00145">
    <property type="entry name" value="Phosphoglyc_kinase"/>
    <property type="match status" value="1"/>
</dbReference>
<feature type="binding site" evidence="8">
    <location>
        <begin position="317"/>
        <end position="320"/>
    </location>
    <ligand>
        <name>ATP</name>
        <dbReference type="ChEBI" id="CHEBI:30616"/>
    </ligand>
</feature>
<comment type="pathway">
    <text evidence="8">Carbohydrate degradation; glycolysis; pyruvate from D-glyceraldehyde 3-phosphate: step 2/5.</text>
</comment>
<dbReference type="PIRSF" id="PIRSF000724">
    <property type="entry name" value="Pgk"/>
    <property type="match status" value="1"/>
</dbReference>
<evidence type="ECO:0000256" key="9">
    <source>
        <dbReference type="PIRSR" id="PIRSR000724-1"/>
    </source>
</evidence>
<sequence>MPIKYIEDNIREYEGKTCFLRIDLNEEKGEGEKSYRLKTALPTINFLLENKVKILIASHRGRYGKNPLSLKPFQKILEEKLDTPVKFIKEIPKDIKGTEEKVTLLENLRFHKGEEKNDSKFAKKLASLADFYINEAFPVTHRKNASVAKITRFLPSFGGLHLKKEVNNLDKIKESVEPPFTLILGGAKISDKLGVLDNLWEKIDNLALGGGPANTFLEAKGINTGESIKEKEMIKKIKKYVDSEKVNLPDDFKKENGQILDIGKETIKKYSEIIKNSKTIIWNGPMGLFEKEEFSEGTKEIWQAVIGNKESRTVIGGGETASALKLIPKINNYELPENIFLSTGGGAMLAYLANKKLPGIEYLKKHE</sequence>
<dbReference type="EMBL" id="LHYJ01000055">
    <property type="protein sequence ID" value="KXB07778.1"/>
    <property type="molecule type" value="Genomic_DNA"/>
</dbReference>
<evidence type="ECO:0000256" key="4">
    <source>
        <dbReference type="ARBA" id="ARBA00022679"/>
    </source>
</evidence>
<evidence type="ECO:0000256" key="2">
    <source>
        <dbReference type="ARBA" id="ARBA00013061"/>
    </source>
</evidence>
<reference evidence="12 13" key="1">
    <citation type="journal article" date="2016" name="Sci. Rep.">
        <title>Metabolic traits of an uncultured archaeal lineage -MSBL1- from brine pools of the Red Sea.</title>
        <authorList>
            <person name="Mwirichia R."/>
            <person name="Alam I."/>
            <person name="Rashid M."/>
            <person name="Vinu M."/>
            <person name="Ba-Alawi W."/>
            <person name="Anthony Kamau A."/>
            <person name="Kamanda Ngugi D."/>
            <person name="Goker M."/>
            <person name="Klenk H.P."/>
            <person name="Bajic V."/>
            <person name="Stingl U."/>
        </authorList>
    </citation>
    <scope>NUCLEOTIDE SEQUENCE [LARGE SCALE GENOMIC DNA]</scope>
    <source>
        <strain evidence="12">SCGC-AAA382N08</strain>
    </source>
</reference>
<evidence type="ECO:0000313" key="13">
    <source>
        <dbReference type="Proteomes" id="UP000070175"/>
    </source>
</evidence>
<protein>
    <recommendedName>
        <fullName evidence="3 8">Phosphoglycerate kinase</fullName>
        <ecNumber evidence="2 8">2.7.2.3</ecNumber>
    </recommendedName>
</protein>
<feature type="binding site" evidence="8">
    <location>
        <position position="109"/>
    </location>
    <ligand>
        <name>substrate</name>
    </ligand>
</feature>
<dbReference type="SUPFAM" id="SSF53748">
    <property type="entry name" value="Phosphoglycerate kinase"/>
    <property type="match status" value="1"/>
</dbReference>
<feature type="binding site" evidence="8">
    <location>
        <position position="36"/>
    </location>
    <ligand>
        <name>substrate</name>
    </ligand>
</feature>
<comment type="similarity">
    <text evidence="8 11">Belongs to the phosphoglycerate kinase family.</text>
</comment>
<keyword evidence="7 8" id="KW-0067">ATP-binding</keyword>
<keyword evidence="13" id="KW-1185">Reference proteome</keyword>
<dbReference type="GO" id="GO:0005524">
    <property type="term" value="F:ATP binding"/>
    <property type="evidence" value="ECO:0007669"/>
    <property type="project" value="UniProtKB-KW"/>
</dbReference>
<proteinExistence type="inferred from homology"/>
<comment type="catalytic activity">
    <reaction evidence="1 8 11">
        <text>(2R)-3-phosphoglycerate + ATP = (2R)-3-phospho-glyceroyl phosphate + ADP</text>
        <dbReference type="Rhea" id="RHEA:14801"/>
        <dbReference type="ChEBI" id="CHEBI:30616"/>
        <dbReference type="ChEBI" id="CHEBI:57604"/>
        <dbReference type="ChEBI" id="CHEBI:58272"/>
        <dbReference type="ChEBI" id="CHEBI:456216"/>
        <dbReference type="EC" id="2.7.2.3"/>
    </reaction>
</comment>
<dbReference type="PANTHER" id="PTHR11406:SF23">
    <property type="entry name" value="PHOSPHOGLYCERATE KINASE 1, CHLOROPLASTIC-RELATED"/>
    <property type="match status" value="1"/>
</dbReference>
<dbReference type="GO" id="GO:0005829">
    <property type="term" value="C:cytosol"/>
    <property type="evidence" value="ECO:0007669"/>
    <property type="project" value="TreeGrafter"/>
</dbReference>
<dbReference type="InterPro" id="IPR001576">
    <property type="entry name" value="Phosphoglycerate_kinase"/>
</dbReference>
<feature type="binding site" evidence="8 9">
    <location>
        <begin position="59"/>
        <end position="62"/>
    </location>
    <ligand>
        <name>substrate</name>
    </ligand>
</feature>
<feature type="binding site" evidence="8 10">
    <location>
        <position position="290"/>
    </location>
    <ligand>
        <name>ATP</name>
        <dbReference type="ChEBI" id="CHEBI:30616"/>
    </ligand>
</feature>
<dbReference type="Pfam" id="PF00162">
    <property type="entry name" value="PGK"/>
    <property type="match status" value="1"/>
</dbReference>
<evidence type="ECO:0000256" key="8">
    <source>
        <dbReference type="HAMAP-Rule" id="MF_00145"/>
    </source>
</evidence>
<evidence type="ECO:0000256" key="10">
    <source>
        <dbReference type="PIRSR" id="PIRSR000724-2"/>
    </source>
</evidence>
<keyword evidence="8" id="KW-0963">Cytoplasm</keyword>
<comment type="caution">
    <text evidence="8">Lacks conserved residue(s) required for the propagation of feature annotation.</text>
</comment>
<dbReference type="UniPathway" id="UPA00109">
    <property type="reaction ID" value="UER00185"/>
</dbReference>
<evidence type="ECO:0000256" key="3">
    <source>
        <dbReference type="ARBA" id="ARBA00016471"/>
    </source>
</evidence>
<feature type="binding site" evidence="8">
    <location>
        <position position="142"/>
    </location>
    <ligand>
        <name>substrate</name>
    </ligand>
</feature>
<dbReference type="GO" id="GO:0006096">
    <property type="term" value="P:glycolytic process"/>
    <property type="evidence" value="ECO:0007669"/>
    <property type="project" value="UniProtKB-UniRule"/>
</dbReference>
<dbReference type="InterPro" id="IPR036043">
    <property type="entry name" value="Phosphoglycerate_kinase_sf"/>
</dbReference>
<accession>A0A133VMU4</accession>
<organism evidence="12 13">
    <name type="scientific">candidate division MSBL1 archaeon SCGC-AAA382N08</name>
    <dbReference type="NCBI Taxonomy" id="1698285"/>
    <lineage>
        <taxon>Archaea</taxon>
        <taxon>Methanobacteriati</taxon>
        <taxon>Methanobacteriota</taxon>
        <taxon>candidate division MSBL1</taxon>
    </lineage>
</organism>
<evidence type="ECO:0000313" key="12">
    <source>
        <dbReference type="EMBL" id="KXB07778.1"/>
    </source>
</evidence>
<dbReference type="Proteomes" id="UP000070175">
    <property type="component" value="Unassembled WGS sequence"/>
</dbReference>
<evidence type="ECO:0000256" key="6">
    <source>
        <dbReference type="ARBA" id="ARBA00022777"/>
    </source>
</evidence>
<keyword evidence="8" id="KW-0324">Glycolysis</keyword>
<dbReference type="Gene3D" id="3.40.50.1260">
    <property type="entry name" value="Phosphoglycerate kinase, N-terminal domain"/>
    <property type="match status" value="2"/>
</dbReference>
<dbReference type="GO" id="GO:0043531">
    <property type="term" value="F:ADP binding"/>
    <property type="evidence" value="ECO:0007669"/>
    <property type="project" value="TreeGrafter"/>
</dbReference>
<comment type="subunit">
    <text evidence="8">Monomer.</text>
</comment>
<dbReference type="InterPro" id="IPR015824">
    <property type="entry name" value="Phosphoglycerate_kinase_N"/>
</dbReference>
<dbReference type="GO" id="GO:0004618">
    <property type="term" value="F:phosphoglycerate kinase activity"/>
    <property type="evidence" value="ECO:0007669"/>
    <property type="project" value="UniProtKB-UniRule"/>
</dbReference>
<name>A0A133VMU4_9EURY</name>
<dbReference type="PANTHER" id="PTHR11406">
    <property type="entry name" value="PHOSPHOGLYCERATE KINASE"/>
    <property type="match status" value="1"/>
</dbReference>
<evidence type="ECO:0000256" key="5">
    <source>
        <dbReference type="ARBA" id="ARBA00022741"/>
    </source>
</evidence>
<evidence type="ECO:0000256" key="11">
    <source>
        <dbReference type="RuleBase" id="RU000532"/>
    </source>
</evidence>
<keyword evidence="5 8" id="KW-0547">Nucleotide-binding</keyword>
<keyword evidence="6 8" id="KW-0418">Kinase</keyword>
<dbReference type="PRINTS" id="PR00477">
    <property type="entry name" value="PHGLYCKINASE"/>
</dbReference>
<evidence type="ECO:0000256" key="7">
    <source>
        <dbReference type="ARBA" id="ARBA00022840"/>
    </source>
</evidence>
<comment type="subcellular location">
    <subcellularLocation>
        <location evidence="8">Cytoplasm</location>
    </subcellularLocation>
</comment>
<dbReference type="GO" id="GO:0006094">
    <property type="term" value="P:gluconeogenesis"/>
    <property type="evidence" value="ECO:0007669"/>
    <property type="project" value="TreeGrafter"/>
</dbReference>
<feature type="binding site" evidence="9">
    <location>
        <position position="142"/>
    </location>
    <ligand>
        <name>(2R)-3-phosphoglycerate</name>
        <dbReference type="ChEBI" id="CHEBI:58272"/>
    </ligand>
</feature>
<dbReference type="EC" id="2.7.2.3" evidence="2 8"/>
<evidence type="ECO:0000256" key="1">
    <source>
        <dbReference type="ARBA" id="ARBA00000642"/>
    </source>
</evidence>
<feature type="binding site" evidence="9">
    <location>
        <position position="109"/>
    </location>
    <ligand>
        <name>(2R)-3-phosphoglycerate</name>
        <dbReference type="ChEBI" id="CHEBI:58272"/>
    </ligand>
</feature>
<gene>
    <name evidence="8" type="primary">pgk</name>
    <name evidence="12" type="ORF">AKJ56_02395</name>
</gene>
<keyword evidence="4 8" id="KW-0808">Transferase</keyword>
<feature type="binding site" evidence="8 9">
    <location>
        <begin position="23"/>
        <end position="25"/>
    </location>
    <ligand>
        <name>substrate</name>
    </ligand>
</feature>
<feature type="binding site" evidence="8 10">
    <location>
        <position position="192"/>
    </location>
    <ligand>
        <name>ATP</name>
        <dbReference type="ChEBI" id="CHEBI:30616"/>
    </ligand>
</feature>
<feature type="binding site" evidence="9">
    <location>
        <position position="36"/>
    </location>
    <ligand>
        <name>(2R)-3-phosphoglycerate</name>
        <dbReference type="ChEBI" id="CHEBI:58272"/>
    </ligand>
</feature>
<dbReference type="PATRIC" id="fig|1698285.3.peg.506"/>